<dbReference type="InterPro" id="IPR014729">
    <property type="entry name" value="Rossmann-like_a/b/a_fold"/>
</dbReference>
<dbReference type="Gene3D" id="1.10.240.10">
    <property type="entry name" value="Tyrosyl-Transfer RNA Synthetase"/>
    <property type="match status" value="1"/>
</dbReference>
<comment type="similarity">
    <text evidence="11">Belongs to the class-I aminoacyl-tRNA synthetase family.</text>
</comment>
<dbReference type="InterPro" id="IPR036986">
    <property type="entry name" value="S4_RNA-bd_sf"/>
</dbReference>
<dbReference type="EC" id="6.1.1.1" evidence="1 9"/>
<dbReference type="PRINTS" id="PR01040">
    <property type="entry name" value="TRNASYNTHTYR"/>
</dbReference>
<dbReference type="GO" id="GO:0003723">
    <property type="term" value="F:RNA binding"/>
    <property type="evidence" value="ECO:0007669"/>
    <property type="project" value="UniProtKB-KW"/>
</dbReference>
<dbReference type="GO" id="GO:0006437">
    <property type="term" value="P:tyrosyl-tRNA aminoacylation"/>
    <property type="evidence" value="ECO:0007669"/>
    <property type="project" value="UniProtKB-UniRule"/>
</dbReference>
<keyword evidence="7 11" id="KW-0030">Aminoacyl-tRNA synthetase</keyword>
<dbReference type="Pfam" id="PF00579">
    <property type="entry name" value="tRNA-synt_1b"/>
    <property type="match status" value="1"/>
</dbReference>
<gene>
    <name evidence="13" type="primary">tyrS</name>
    <name evidence="13" type="ORF">COU31_04730</name>
</gene>
<keyword evidence="2 11" id="KW-0436">Ligase</keyword>
<dbReference type="CDD" id="cd00165">
    <property type="entry name" value="S4"/>
    <property type="match status" value="1"/>
</dbReference>
<dbReference type="PANTHER" id="PTHR11766">
    <property type="entry name" value="TYROSYL-TRNA SYNTHETASE"/>
    <property type="match status" value="1"/>
</dbReference>
<evidence type="ECO:0000256" key="6">
    <source>
        <dbReference type="ARBA" id="ARBA00022917"/>
    </source>
</evidence>
<keyword evidence="5 10" id="KW-0694">RNA-binding</keyword>
<dbReference type="EMBL" id="PFBX01000053">
    <property type="protein sequence ID" value="PIT87106.1"/>
    <property type="molecule type" value="Genomic_DNA"/>
</dbReference>
<dbReference type="InterPro" id="IPR001412">
    <property type="entry name" value="aa-tRNA-synth_I_CS"/>
</dbReference>
<evidence type="ECO:0000256" key="10">
    <source>
        <dbReference type="PROSITE-ProRule" id="PRU00182"/>
    </source>
</evidence>
<dbReference type="GO" id="GO:0005524">
    <property type="term" value="F:ATP binding"/>
    <property type="evidence" value="ECO:0007669"/>
    <property type="project" value="UniProtKB-KW"/>
</dbReference>
<evidence type="ECO:0000256" key="4">
    <source>
        <dbReference type="ARBA" id="ARBA00022840"/>
    </source>
</evidence>
<evidence type="ECO:0000313" key="14">
    <source>
        <dbReference type="Proteomes" id="UP000231183"/>
    </source>
</evidence>
<dbReference type="PROSITE" id="PS50889">
    <property type="entry name" value="S4"/>
    <property type="match status" value="1"/>
</dbReference>
<dbReference type="PROSITE" id="PS00178">
    <property type="entry name" value="AA_TRNA_LIGASE_I"/>
    <property type="match status" value="1"/>
</dbReference>
<dbReference type="SUPFAM" id="SSF52374">
    <property type="entry name" value="Nucleotidylyl transferase"/>
    <property type="match status" value="1"/>
</dbReference>
<keyword evidence="4 11" id="KW-0067">ATP-binding</keyword>
<evidence type="ECO:0000256" key="5">
    <source>
        <dbReference type="ARBA" id="ARBA00022884"/>
    </source>
</evidence>
<reference evidence="14" key="1">
    <citation type="submission" date="2017-09" db="EMBL/GenBank/DDBJ databases">
        <title>Depth-based differentiation of microbial function through sediment-hosted aquifers and enrichment of novel symbionts in the deep terrestrial subsurface.</title>
        <authorList>
            <person name="Probst A.J."/>
            <person name="Ladd B."/>
            <person name="Jarett J.K."/>
            <person name="Geller-Mcgrath D.E."/>
            <person name="Sieber C.M.K."/>
            <person name="Emerson J.B."/>
            <person name="Anantharaman K."/>
            <person name="Thomas B.C."/>
            <person name="Malmstrom R."/>
            <person name="Stieglmeier M."/>
            <person name="Klingl A."/>
            <person name="Woyke T."/>
            <person name="Ryan C.M."/>
            <person name="Banfield J.F."/>
        </authorList>
    </citation>
    <scope>NUCLEOTIDE SEQUENCE [LARGE SCALE GENOMIC DNA]</scope>
</reference>
<keyword evidence="3 11" id="KW-0547">Nucleotide-binding</keyword>
<feature type="domain" description="Tyrosine--tRNA ligase SYY-like C-terminal" evidence="12">
    <location>
        <begin position="333"/>
        <end position="399"/>
    </location>
</feature>
<dbReference type="Gene3D" id="3.40.50.620">
    <property type="entry name" value="HUPs"/>
    <property type="match status" value="1"/>
</dbReference>
<evidence type="ECO:0000313" key="13">
    <source>
        <dbReference type="EMBL" id="PIT87106.1"/>
    </source>
</evidence>
<dbReference type="GO" id="GO:0005829">
    <property type="term" value="C:cytosol"/>
    <property type="evidence" value="ECO:0007669"/>
    <property type="project" value="TreeGrafter"/>
</dbReference>
<dbReference type="InterPro" id="IPR024088">
    <property type="entry name" value="Tyr-tRNA-ligase_bac-type"/>
</dbReference>
<dbReference type="SUPFAM" id="SSF55174">
    <property type="entry name" value="Alpha-L RNA-binding motif"/>
    <property type="match status" value="1"/>
</dbReference>
<evidence type="ECO:0000256" key="7">
    <source>
        <dbReference type="ARBA" id="ARBA00023146"/>
    </source>
</evidence>
<dbReference type="InterPro" id="IPR002305">
    <property type="entry name" value="aa-tRNA-synth_Ic"/>
</dbReference>
<dbReference type="InterPro" id="IPR002307">
    <property type="entry name" value="Tyr-tRNA-ligase"/>
</dbReference>
<keyword evidence="6 11" id="KW-0648">Protein biosynthesis</keyword>
<proteinExistence type="inferred from homology"/>
<comment type="caution">
    <text evidence="13">The sequence shown here is derived from an EMBL/GenBank/DDBJ whole genome shotgun (WGS) entry which is preliminary data.</text>
</comment>
<evidence type="ECO:0000259" key="12">
    <source>
        <dbReference type="Pfam" id="PF22421"/>
    </source>
</evidence>
<organism evidence="13 14">
    <name type="scientific">Candidatus Magasanikbacteria bacterium CG10_big_fil_rev_8_21_14_0_10_40_10</name>
    <dbReference type="NCBI Taxonomy" id="1974648"/>
    <lineage>
        <taxon>Bacteria</taxon>
        <taxon>Candidatus Magasanikiibacteriota</taxon>
    </lineage>
</organism>
<dbReference type="Pfam" id="PF22421">
    <property type="entry name" value="SYY_C-terminal"/>
    <property type="match status" value="1"/>
</dbReference>
<evidence type="ECO:0000256" key="3">
    <source>
        <dbReference type="ARBA" id="ARBA00022741"/>
    </source>
</evidence>
<dbReference type="PANTHER" id="PTHR11766:SF1">
    <property type="entry name" value="TYROSINE--TRNA LIGASE"/>
    <property type="match status" value="1"/>
</dbReference>
<comment type="catalytic activity">
    <reaction evidence="8">
        <text>tRNA(Tyr) + L-tyrosine + ATP = L-tyrosyl-tRNA(Tyr) + AMP + diphosphate + H(+)</text>
        <dbReference type="Rhea" id="RHEA:10220"/>
        <dbReference type="Rhea" id="RHEA-COMP:9706"/>
        <dbReference type="Rhea" id="RHEA-COMP:9707"/>
        <dbReference type="ChEBI" id="CHEBI:15378"/>
        <dbReference type="ChEBI" id="CHEBI:30616"/>
        <dbReference type="ChEBI" id="CHEBI:33019"/>
        <dbReference type="ChEBI" id="CHEBI:58315"/>
        <dbReference type="ChEBI" id="CHEBI:78442"/>
        <dbReference type="ChEBI" id="CHEBI:78536"/>
        <dbReference type="ChEBI" id="CHEBI:456215"/>
        <dbReference type="EC" id="6.1.1.1"/>
    </reaction>
</comment>
<name>A0A2M6W2T5_9BACT</name>
<dbReference type="Gene3D" id="3.10.290.10">
    <property type="entry name" value="RNA-binding S4 domain"/>
    <property type="match status" value="1"/>
</dbReference>
<evidence type="ECO:0000256" key="2">
    <source>
        <dbReference type="ARBA" id="ARBA00022598"/>
    </source>
</evidence>
<protein>
    <recommendedName>
        <fullName evidence="1 9">Tyrosine--tRNA ligase</fullName>
        <ecNumber evidence="1 9">6.1.1.1</ecNumber>
    </recommendedName>
</protein>
<evidence type="ECO:0000256" key="11">
    <source>
        <dbReference type="RuleBase" id="RU363036"/>
    </source>
</evidence>
<evidence type="ECO:0000256" key="9">
    <source>
        <dbReference type="NCBIfam" id="TIGR00234"/>
    </source>
</evidence>
<evidence type="ECO:0000256" key="1">
    <source>
        <dbReference type="ARBA" id="ARBA00013160"/>
    </source>
</evidence>
<dbReference type="GO" id="GO:0004831">
    <property type="term" value="F:tyrosine-tRNA ligase activity"/>
    <property type="evidence" value="ECO:0007669"/>
    <property type="project" value="UniProtKB-UniRule"/>
</dbReference>
<evidence type="ECO:0000256" key="8">
    <source>
        <dbReference type="ARBA" id="ARBA00048248"/>
    </source>
</evidence>
<dbReference type="NCBIfam" id="TIGR00234">
    <property type="entry name" value="tyrS"/>
    <property type="match status" value="1"/>
</dbReference>
<sequence>MTKILTDKKLIEEFLTRGVENIYPSADLLRKKLMSGERLKIYQGFDPTGPYLHVGHAMGIRALRILQKLGHEVIFLVGDYTAKVGDPDKDSTRVILSDEIIKNNMAGWKKQAAQLIDFSGDNPVRFERNYNWLSKLKLNDLIKLMSHMTVQQMLVRDLFERRLKEGNPIQLQEFIYPLMQGYDSVVMDVDMEIGGADQTFNMLVGRDLVKSYLNKEKFIRVNKMMDAPDGITMSKTKGNGINLGDTAEEMYGKAMSYPDSAIINGLELLTDISLEVIKNITISLKEGENPMQYKKMMAFEIVKTIKGKEAAQVGQAYFEKTVQNKEVPESVVIKKIKDTEIDIVDLLLIIGLVNSKSEARRLIAQGGIKVAGETIDNAERIFKMSVQGILVQRGKRQFVKVVKQ</sequence>
<dbReference type="Proteomes" id="UP000231183">
    <property type="component" value="Unassembled WGS sequence"/>
</dbReference>
<dbReference type="AlphaFoldDB" id="A0A2M6W2T5"/>
<dbReference type="InterPro" id="IPR054608">
    <property type="entry name" value="SYY-like_C"/>
</dbReference>
<accession>A0A2M6W2T5</accession>